<accession>A0A2N3IZW5</accession>
<evidence type="ECO:0000313" key="3">
    <source>
        <dbReference type="Proteomes" id="UP000233526"/>
    </source>
</evidence>
<organism evidence="2 3">
    <name type="scientific">Aeromonas sobria</name>
    <dbReference type="NCBI Taxonomy" id="646"/>
    <lineage>
        <taxon>Bacteria</taxon>
        <taxon>Pseudomonadati</taxon>
        <taxon>Pseudomonadota</taxon>
        <taxon>Gammaproteobacteria</taxon>
        <taxon>Aeromonadales</taxon>
        <taxon>Aeromonadaceae</taxon>
        <taxon>Aeromonas</taxon>
    </lineage>
</organism>
<keyword evidence="1" id="KW-1133">Transmembrane helix</keyword>
<gene>
    <name evidence="2" type="ORF">AOX56_03585</name>
</gene>
<reference evidence="2 3" key="1">
    <citation type="journal article" date="2017" name="Front. Microbiol.">
        <title>Strong Genomic and Phenotypic Heterogeneity in the Aeromonas sobria Species Complex.</title>
        <authorList>
            <person name="Gauthier J."/>
            <person name="Vincent A.T."/>
            <person name="Charette S.J."/>
            <person name="Derome N."/>
        </authorList>
    </citation>
    <scope>NUCLEOTIDE SEQUENCE [LARGE SCALE GENOMIC DNA]</scope>
    <source>
        <strain evidence="2 3">JF2635</strain>
    </source>
</reference>
<dbReference type="AlphaFoldDB" id="A0A2N3IZW5"/>
<keyword evidence="1" id="KW-0812">Transmembrane</keyword>
<dbReference type="RefSeq" id="WP_101317949.1">
    <property type="nucleotide sequence ID" value="NZ_CAWNSS010000034.1"/>
</dbReference>
<dbReference type="EMBL" id="LJZX01000034">
    <property type="protein sequence ID" value="PKQ78737.1"/>
    <property type="molecule type" value="Genomic_DNA"/>
</dbReference>
<comment type="caution">
    <text evidence="2">The sequence shown here is derived from an EMBL/GenBank/DDBJ whole genome shotgun (WGS) entry which is preliminary data.</text>
</comment>
<keyword evidence="1" id="KW-0472">Membrane</keyword>
<evidence type="ECO:0000256" key="1">
    <source>
        <dbReference type="SAM" id="Phobius"/>
    </source>
</evidence>
<sequence length="181" mass="19851">MNLWVKGALAAVGLMVVGGGVAWFFVGQAPKTPANPWYQGAEGYHLAQQQALTLGYPLLYVLEAPKCRRCGDLEKKFWRSQEMAGPLAKLVKVRLNPGEGDGSEQILRRFPKVATPPGIYVQQPGQPLKPIKIVVDIDQIWMPGKTWQRGFYMPLSAAGFEAVLHSTLALQDPALDNAPLD</sequence>
<protein>
    <recommendedName>
        <fullName evidence="4">Thioredoxin-like fold domain-containing protein</fullName>
    </recommendedName>
</protein>
<name>A0A2N3IZW5_AERSO</name>
<evidence type="ECO:0008006" key="4">
    <source>
        <dbReference type="Google" id="ProtNLM"/>
    </source>
</evidence>
<proteinExistence type="predicted"/>
<feature type="transmembrane region" description="Helical" evidence="1">
    <location>
        <begin position="7"/>
        <end position="26"/>
    </location>
</feature>
<evidence type="ECO:0000313" key="2">
    <source>
        <dbReference type="EMBL" id="PKQ78737.1"/>
    </source>
</evidence>
<dbReference type="Proteomes" id="UP000233526">
    <property type="component" value="Unassembled WGS sequence"/>
</dbReference>